<keyword evidence="5" id="KW-1003">Cell membrane</keyword>
<name>A0AAP6JJE6_9GAMM</name>
<evidence type="ECO:0000256" key="6">
    <source>
        <dbReference type="ARBA" id="ARBA00022519"/>
    </source>
</evidence>
<dbReference type="EMBL" id="JAYGII010000044">
    <property type="protein sequence ID" value="MEA5446634.1"/>
    <property type="molecule type" value="Genomic_DNA"/>
</dbReference>
<dbReference type="FunFam" id="1.20.81.30:FF:000001">
    <property type="entry name" value="Type II secretion system protein F"/>
    <property type="match status" value="2"/>
</dbReference>
<evidence type="ECO:0000256" key="2">
    <source>
        <dbReference type="ARBA" id="ARBA00004429"/>
    </source>
</evidence>
<dbReference type="NCBIfam" id="TIGR02120">
    <property type="entry name" value="GspF"/>
    <property type="match status" value="1"/>
</dbReference>
<protein>
    <recommendedName>
        <fullName evidence="13">General secretion pathway protein F</fullName>
    </recommendedName>
</protein>
<keyword evidence="6" id="KW-0997">Cell inner membrane</keyword>
<evidence type="ECO:0000256" key="12">
    <source>
        <dbReference type="ARBA" id="ARBA00023136"/>
    </source>
</evidence>
<sequence>MGAFEYTALDIKGKQKKGVIEGDTARHIRQQLREQRLTPLDVQEVSGRKTVSRGGQKRAVIPTLGRGISAGDLALLTRQLATLIRAGLPLEEAVSAVAQQSEKPRIKSILMAVRSRIMEGHTLADGLAEFPNAFPEIYRSTVAAGEQSGHLDGVLERLAEYTENRQIMRQKISQAMVYPIVLTVVAVLIIVGLLVHVVPQVVEVFEDTGQDLPGLTQGLIATSEFLQDFGIWIGLLLVAAWFGIRHALQREGPKRRFHRFLLTLPLIGRMNRGFNTARFARTLSILAGSGVPVLDSMRISGEVVSNLPMRKAIEEATNRVREGAPIGRSLSASGLFPPMTIHLIRSGETSGELEEMLDRAATNQEREMESLTSTLMSLLQPMLIMVMALIVLIIVLALMMPILELNRLVA</sequence>
<evidence type="ECO:0000256" key="9">
    <source>
        <dbReference type="ARBA" id="ARBA00022837"/>
    </source>
</evidence>
<evidence type="ECO:0000256" key="11">
    <source>
        <dbReference type="ARBA" id="ARBA00022989"/>
    </source>
</evidence>
<dbReference type="PANTHER" id="PTHR30012:SF0">
    <property type="entry name" value="TYPE II SECRETION SYSTEM PROTEIN F-RELATED"/>
    <property type="match status" value="1"/>
</dbReference>
<dbReference type="Proteomes" id="UP001302316">
    <property type="component" value="Unassembled WGS sequence"/>
</dbReference>
<dbReference type="RefSeq" id="WP_346053036.1">
    <property type="nucleotide sequence ID" value="NZ_JAYGII010000044.1"/>
</dbReference>
<dbReference type="Gene3D" id="1.20.81.30">
    <property type="entry name" value="Type II secretion system (T2SS), domain F"/>
    <property type="match status" value="2"/>
</dbReference>
<keyword evidence="18" id="KW-1185">Reference proteome</keyword>
<dbReference type="PRINTS" id="PR00812">
    <property type="entry name" value="BCTERIALGSPF"/>
</dbReference>
<comment type="function">
    <text evidence="1">Component of the type II secretion system inner membrane complex required for the energy-dependent secretion of extracellular factors such as proteases and toxins from the periplasm.</text>
</comment>
<reference evidence="17 18" key="1">
    <citation type="submission" date="2023-12" db="EMBL/GenBank/DDBJ databases">
        <title>Whole-genome sequencing of halo(alkali)philic microorganisms from hypersaline lakes.</title>
        <authorList>
            <person name="Sorokin D.Y."/>
            <person name="Merkel A.Y."/>
            <person name="Messina E."/>
            <person name="Yakimov M."/>
        </authorList>
    </citation>
    <scope>NUCLEOTIDE SEQUENCE [LARGE SCALE GENOMIC DNA]</scope>
    <source>
        <strain evidence="17 18">AB-CW1</strain>
    </source>
</reference>
<gene>
    <name evidence="17" type="primary">gspF</name>
    <name evidence="17" type="ORF">VCB98_12475</name>
</gene>
<dbReference type="GO" id="GO:0015628">
    <property type="term" value="P:protein secretion by the type II secretion system"/>
    <property type="evidence" value="ECO:0007669"/>
    <property type="project" value="InterPro"/>
</dbReference>
<dbReference type="InterPro" id="IPR018076">
    <property type="entry name" value="T2SS_GspF_dom"/>
</dbReference>
<organism evidence="17 18">
    <name type="scientific">Natronospira elongata</name>
    <dbReference type="NCBI Taxonomy" id="3110268"/>
    <lineage>
        <taxon>Bacteria</taxon>
        <taxon>Pseudomonadati</taxon>
        <taxon>Pseudomonadota</taxon>
        <taxon>Gammaproteobacteria</taxon>
        <taxon>Natronospirales</taxon>
        <taxon>Natronospiraceae</taxon>
        <taxon>Natronospira</taxon>
    </lineage>
</organism>
<dbReference type="InterPro" id="IPR003004">
    <property type="entry name" value="GspF/PilC"/>
</dbReference>
<dbReference type="GO" id="GO:0046872">
    <property type="term" value="F:metal ion binding"/>
    <property type="evidence" value="ECO:0007669"/>
    <property type="project" value="UniProtKB-KW"/>
</dbReference>
<keyword evidence="4 14" id="KW-0813">Transport</keyword>
<evidence type="ECO:0000259" key="16">
    <source>
        <dbReference type="Pfam" id="PF00482"/>
    </source>
</evidence>
<accession>A0AAP6JJE6</accession>
<feature type="transmembrane region" description="Helical" evidence="15">
    <location>
        <begin position="382"/>
        <end position="403"/>
    </location>
</feature>
<keyword evidence="9" id="KW-0106">Calcium</keyword>
<keyword evidence="8" id="KW-0479">Metal-binding</keyword>
<keyword evidence="11 15" id="KW-1133">Transmembrane helix</keyword>
<dbReference type="GO" id="GO:0005886">
    <property type="term" value="C:plasma membrane"/>
    <property type="evidence" value="ECO:0007669"/>
    <property type="project" value="UniProtKB-SubCell"/>
</dbReference>
<evidence type="ECO:0000256" key="5">
    <source>
        <dbReference type="ARBA" id="ARBA00022475"/>
    </source>
</evidence>
<dbReference type="AlphaFoldDB" id="A0AAP6JJE6"/>
<dbReference type="Pfam" id="PF00482">
    <property type="entry name" value="T2SSF"/>
    <property type="match status" value="2"/>
</dbReference>
<feature type="domain" description="Type II secretion system protein GspF" evidence="16">
    <location>
        <begin position="279"/>
        <end position="401"/>
    </location>
</feature>
<evidence type="ECO:0000256" key="8">
    <source>
        <dbReference type="ARBA" id="ARBA00022723"/>
    </source>
</evidence>
<comment type="subcellular location">
    <subcellularLocation>
        <location evidence="2 14">Cell inner membrane</location>
        <topology evidence="2 14">Multi-pass membrane protein</topology>
    </subcellularLocation>
</comment>
<evidence type="ECO:0000256" key="1">
    <source>
        <dbReference type="ARBA" id="ARBA00002684"/>
    </source>
</evidence>
<feature type="domain" description="Type II secretion system protein GspF" evidence="16">
    <location>
        <begin position="77"/>
        <end position="199"/>
    </location>
</feature>
<dbReference type="InterPro" id="IPR001992">
    <property type="entry name" value="T2SS_GspF/T4SS_PilC_CS"/>
</dbReference>
<dbReference type="PROSITE" id="PS00874">
    <property type="entry name" value="T2SP_F"/>
    <property type="match status" value="1"/>
</dbReference>
<feature type="transmembrane region" description="Helical" evidence="15">
    <location>
        <begin position="175"/>
        <end position="198"/>
    </location>
</feature>
<dbReference type="InterPro" id="IPR042094">
    <property type="entry name" value="T2SS_GspF_sf"/>
</dbReference>
<comment type="similarity">
    <text evidence="3 14">Belongs to the GSP F family.</text>
</comment>
<evidence type="ECO:0000256" key="4">
    <source>
        <dbReference type="ARBA" id="ARBA00022448"/>
    </source>
</evidence>
<keyword evidence="10" id="KW-0653">Protein transport</keyword>
<comment type="caution">
    <text evidence="17">The sequence shown here is derived from an EMBL/GenBank/DDBJ whole genome shotgun (WGS) entry which is preliminary data.</text>
</comment>
<evidence type="ECO:0000256" key="7">
    <source>
        <dbReference type="ARBA" id="ARBA00022692"/>
    </source>
</evidence>
<evidence type="ECO:0000313" key="17">
    <source>
        <dbReference type="EMBL" id="MEA5446634.1"/>
    </source>
</evidence>
<evidence type="ECO:0000313" key="18">
    <source>
        <dbReference type="Proteomes" id="UP001302316"/>
    </source>
</evidence>
<evidence type="ECO:0000256" key="14">
    <source>
        <dbReference type="RuleBase" id="RU003923"/>
    </source>
</evidence>
<feature type="transmembrane region" description="Helical" evidence="15">
    <location>
        <begin position="229"/>
        <end position="248"/>
    </location>
</feature>
<keyword evidence="7 14" id="KW-0812">Transmembrane</keyword>
<dbReference type="PANTHER" id="PTHR30012">
    <property type="entry name" value="GENERAL SECRETION PATHWAY PROTEIN"/>
    <property type="match status" value="1"/>
</dbReference>
<proteinExistence type="inferred from homology"/>
<evidence type="ECO:0000256" key="13">
    <source>
        <dbReference type="ARBA" id="ARBA00030750"/>
    </source>
</evidence>
<evidence type="ECO:0000256" key="10">
    <source>
        <dbReference type="ARBA" id="ARBA00022927"/>
    </source>
</evidence>
<dbReference type="InterPro" id="IPR011850">
    <property type="entry name" value="T2SS_GspF"/>
</dbReference>
<evidence type="ECO:0000256" key="15">
    <source>
        <dbReference type="SAM" id="Phobius"/>
    </source>
</evidence>
<evidence type="ECO:0000256" key="3">
    <source>
        <dbReference type="ARBA" id="ARBA00005745"/>
    </source>
</evidence>
<dbReference type="GO" id="GO:0015627">
    <property type="term" value="C:type II protein secretion system complex"/>
    <property type="evidence" value="ECO:0007669"/>
    <property type="project" value="InterPro"/>
</dbReference>
<keyword evidence="12 15" id="KW-0472">Membrane</keyword>